<sequence>MTQEAEDGAAKRISYQEDLLTSVRSQTSELSLAQRQHKEQMLIFGTQLQEVQACVAACKTGAIASEARMEAVSQQSEDTCRKINRIDQQLANHADKALRVDSEQMETMQLRLGMQEASLSKLENQLSLFESQISSVDIVLGKKVEKLERDVSTNEAELSTMQECLEDHNAHLVSLDEQRLSLAAKTALQEDQVQKIWAAVEGLESQAHLKHKEVLHLSKGLKERGLAVEALQEETQAQAI</sequence>
<dbReference type="OrthoDB" id="420985at2759"/>
<feature type="non-terminal residue" evidence="1">
    <location>
        <position position="240"/>
    </location>
</feature>
<dbReference type="AlphaFoldDB" id="A0A812VUC2"/>
<keyword evidence="2" id="KW-1185">Reference proteome</keyword>
<comment type="caution">
    <text evidence="1">The sequence shown here is derived from an EMBL/GenBank/DDBJ whole genome shotgun (WGS) entry which is preliminary data.</text>
</comment>
<dbReference type="EMBL" id="CAJNIZ010042874">
    <property type="protein sequence ID" value="CAE7641875.1"/>
    <property type="molecule type" value="Genomic_DNA"/>
</dbReference>
<evidence type="ECO:0000313" key="1">
    <source>
        <dbReference type="EMBL" id="CAE7641875.1"/>
    </source>
</evidence>
<evidence type="ECO:0000313" key="2">
    <source>
        <dbReference type="Proteomes" id="UP000649617"/>
    </source>
</evidence>
<name>A0A812VUC2_SYMPI</name>
<protein>
    <submittedName>
        <fullName evidence="1">Uncharacterized protein</fullName>
    </submittedName>
</protein>
<gene>
    <name evidence="1" type="ORF">SPIL2461_LOCUS17006</name>
</gene>
<proteinExistence type="predicted"/>
<dbReference type="Proteomes" id="UP000649617">
    <property type="component" value="Unassembled WGS sequence"/>
</dbReference>
<accession>A0A812VUC2</accession>
<reference evidence="1" key="1">
    <citation type="submission" date="2021-02" db="EMBL/GenBank/DDBJ databases">
        <authorList>
            <person name="Dougan E. K."/>
            <person name="Rhodes N."/>
            <person name="Thang M."/>
            <person name="Chan C."/>
        </authorList>
    </citation>
    <scope>NUCLEOTIDE SEQUENCE</scope>
</reference>
<organism evidence="1 2">
    <name type="scientific">Symbiodinium pilosum</name>
    <name type="common">Dinoflagellate</name>
    <dbReference type="NCBI Taxonomy" id="2952"/>
    <lineage>
        <taxon>Eukaryota</taxon>
        <taxon>Sar</taxon>
        <taxon>Alveolata</taxon>
        <taxon>Dinophyceae</taxon>
        <taxon>Suessiales</taxon>
        <taxon>Symbiodiniaceae</taxon>
        <taxon>Symbiodinium</taxon>
    </lineage>
</organism>